<dbReference type="Proteomes" id="UP000775213">
    <property type="component" value="Unassembled WGS sequence"/>
</dbReference>
<keyword evidence="2" id="KW-1185">Reference proteome</keyword>
<reference evidence="1 2" key="1">
    <citation type="journal article" date="2021" name="Hortic Res">
        <title>Chromosome-scale assembly of the Dendrobium chrysotoxum genome enhances the understanding of orchid evolution.</title>
        <authorList>
            <person name="Zhang Y."/>
            <person name="Zhang G.Q."/>
            <person name="Zhang D."/>
            <person name="Liu X.D."/>
            <person name="Xu X.Y."/>
            <person name="Sun W.H."/>
            <person name="Yu X."/>
            <person name="Zhu X."/>
            <person name="Wang Z.W."/>
            <person name="Zhao X."/>
            <person name="Zhong W.Y."/>
            <person name="Chen H."/>
            <person name="Yin W.L."/>
            <person name="Huang T."/>
            <person name="Niu S.C."/>
            <person name="Liu Z.J."/>
        </authorList>
    </citation>
    <scope>NUCLEOTIDE SEQUENCE [LARGE SCALE GENOMIC DNA]</scope>
    <source>
        <strain evidence="1">Lindl</strain>
    </source>
</reference>
<comment type="caution">
    <text evidence="1">The sequence shown here is derived from an EMBL/GenBank/DDBJ whole genome shotgun (WGS) entry which is preliminary data.</text>
</comment>
<proteinExistence type="predicted"/>
<gene>
    <name evidence="1" type="ORF">IEQ34_015572</name>
</gene>
<evidence type="ECO:0000313" key="1">
    <source>
        <dbReference type="EMBL" id="KAH0455540.1"/>
    </source>
</evidence>
<dbReference type="EMBL" id="JAGFBR010000014">
    <property type="protein sequence ID" value="KAH0455540.1"/>
    <property type="molecule type" value="Genomic_DNA"/>
</dbReference>
<name>A0AAV7GIB4_DENCH</name>
<evidence type="ECO:0000313" key="2">
    <source>
        <dbReference type="Proteomes" id="UP000775213"/>
    </source>
</evidence>
<organism evidence="1 2">
    <name type="scientific">Dendrobium chrysotoxum</name>
    <name type="common">Orchid</name>
    <dbReference type="NCBI Taxonomy" id="161865"/>
    <lineage>
        <taxon>Eukaryota</taxon>
        <taxon>Viridiplantae</taxon>
        <taxon>Streptophyta</taxon>
        <taxon>Embryophyta</taxon>
        <taxon>Tracheophyta</taxon>
        <taxon>Spermatophyta</taxon>
        <taxon>Magnoliopsida</taxon>
        <taxon>Liliopsida</taxon>
        <taxon>Asparagales</taxon>
        <taxon>Orchidaceae</taxon>
        <taxon>Epidendroideae</taxon>
        <taxon>Malaxideae</taxon>
        <taxon>Dendrobiinae</taxon>
        <taxon>Dendrobium</taxon>
    </lineage>
</organism>
<dbReference type="AlphaFoldDB" id="A0AAV7GIB4"/>
<sequence>MPGLSDSDETIVSVGLSGSRTDLLATARRRFLPSASPNAFLTPSFTAAASAVDPSLTAPKTSTPLLRFTQSRLSRPLFSLVRFVQRVTRLLLSLRRRCGCAAADAAIRQP</sequence>
<accession>A0AAV7GIB4</accession>
<protein>
    <submittedName>
        <fullName evidence="1">Uncharacterized protein</fullName>
    </submittedName>
</protein>